<dbReference type="RefSeq" id="WP_282907076.1">
    <property type="nucleotide sequence ID" value="NZ_JAGRPV010000001.1"/>
</dbReference>
<dbReference type="Gene3D" id="3.30.457.10">
    <property type="entry name" value="Copper amine oxidase-like, N-terminal domain"/>
    <property type="match status" value="1"/>
</dbReference>
<dbReference type="InterPro" id="IPR036582">
    <property type="entry name" value="Mao_N_sf"/>
</dbReference>
<name>A0ABT6TBK6_9BACL</name>
<feature type="signal peptide" evidence="1">
    <location>
        <begin position="1"/>
        <end position="24"/>
    </location>
</feature>
<accession>A0ABT6TBK6</accession>
<keyword evidence="4" id="KW-1185">Reference proteome</keyword>
<proteinExistence type="predicted"/>
<protein>
    <submittedName>
        <fullName evidence="3">TraB/GumN family protein</fullName>
    </submittedName>
</protein>
<evidence type="ECO:0000313" key="4">
    <source>
        <dbReference type="Proteomes" id="UP001161691"/>
    </source>
</evidence>
<dbReference type="InterPro" id="IPR047111">
    <property type="entry name" value="YbaP-like"/>
</dbReference>
<reference evidence="3" key="1">
    <citation type="submission" date="2023-04" db="EMBL/GenBank/DDBJ databases">
        <title>Comparative genomic analysis of Cohnella hashimotonis sp. nov., isolated from the International Space Station.</title>
        <authorList>
            <person name="Venkateswaran K."/>
            <person name="Simpson A."/>
        </authorList>
    </citation>
    <scope>NUCLEOTIDE SEQUENCE</scope>
    <source>
        <strain evidence="3">F6_2S_P_1</strain>
    </source>
</reference>
<dbReference type="Pfam" id="PF01963">
    <property type="entry name" value="TraB_PrgY_gumN"/>
    <property type="match status" value="1"/>
</dbReference>
<dbReference type="EMBL" id="JAGRPV010000001">
    <property type="protein sequence ID" value="MDI4644045.1"/>
    <property type="molecule type" value="Genomic_DNA"/>
</dbReference>
<comment type="caution">
    <text evidence="3">The sequence shown here is derived from an EMBL/GenBank/DDBJ whole genome shotgun (WGS) entry which is preliminary data.</text>
</comment>
<dbReference type="Proteomes" id="UP001161691">
    <property type="component" value="Unassembled WGS sequence"/>
</dbReference>
<feature type="domain" description="Copper amine oxidase-like N-terminal" evidence="2">
    <location>
        <begin position="33"/>
        <end position="139"/>
    </location>
</feature>
<evidence type="ECO:0000256" key="1">
    <source>
        <dbReference type="SAM" id="SignalP"/>
    </source>
</evidence>
<dbReference type="CDD" id="cd14789">
    <property type="entry name" value="Tiki"/>
    <property type="match status" value="1"/>
</dbReference>
<organism evidence="3 4">
    <name type="scientific">Cohnella hashimotonis</name>
    <dbReference type="NCBI Taxonomy" id="2826895"/>
    <lineage>
        <taxon>Bacteria</taxon>
        <taxon>Bacillati</taxon>
        <taxon>Bacillota</taxon>
        <taxon>Bacilli</taxon>
        <taxon>Bacillales</taxon>
        <taxon>Paenibacillaceae</taxon>
        <taxon>Cohnella</taxon>
    </lineage>
</organism>
<gene>
    <name evidence="3" type="ORF">KB449_03695</name>
</gene>
<sequence>MKKIGALFLSLILAVSVFSGAASAAAKPVSVWMDGAAVQFKQGVPMVENGTTLVPVRPLLEKLGVALNWDAKSQSVMGTKSGLSFALQAGNRTAVVNGVVVSLDVPPRIIRGTTYVPLRFVAEAIGYKVTWDAKNNAVSLTPLGQPGGSTGFLWKAEKNGNTVYLLGSIHVAQAQMYPLRAQIEAAYKASQYLGVEVDLTKTDDESIEKLIADKGMYKDGTTLKDHVSPETYQALVDILKANEMPTNTFDQYEPWVVAQSIPTASEEYQANLGIDAYFMGKAVSDNKLIVPLESAESQLALFDRFSPTLQEEQLQEAINAYSASSSGEMDALTRMWVTGDEDALRALVKASAEDQEYYKALVLDRNLTMSSKIEAYLNDDQNVTRMIIVGALHMLGDDGIITRLKNDGYTVTKL</sequence>
<evidence type="ECO:0000313" key="3">
    <source>
        <dbReference type="EMBL" id="MDI4644045.1"/>
    </source>
</evidence>
<dbReference type="PANTHER" id="PTHR40590:SF1">
    <property type="entry name" value="CYTOPLASMIC PROTEIN"/>
    <property type="match status" value="1"/>
</dbReference>
<keyword evidence="1" id="KW-0732">Signal</keyword>
<feature type="chain" id="PRO_5046076462" evidence="1">
    <location>
        <begin position="25"/>
        <end position="414"/>
    </location>
</feature>
<dbReference type="Pfam" id="PF07833">
    <property type="entry name" value="Cu_amine_oxidN1"/>
    <property type="match status" value="1"/>
</dbReference>
<dbReference type="PANTHER" id="PTHR40590">
    <property type="entry name" value="CYTOPLASMIC PROTEIN-RELATED"/>
    <property type="match status" value="1"/>
</dbReference>
<evidence type="ECO:0000259" key="2">
    <source>
        <dbReference type="Pfam" id="PF07833"/>
    </source>
</evidence>
<dbReference type="InterPro" id="IPR012854">
    <property type="entry name" value="Cu_amine_oxidase-like_N"/>
</dbReference>
<dbReference type="SUPFAM" id="SSF55383">
    <property type="entry name" value="Copper amine oxidase, domain N"/>
    <property type="match status" value="1"/>
</dbReference>
<dbReference type="InterPro" id="IPR002816">
    <property type="entry name" value="TraB/PrgY/GumN_fam"/>
</dbReference>